<comment type="caution">
    <text evidence="1">The sequence shown here is derived from an EMBL/GenBank/DDBJ whole genome shotgun (WGS) entry which is preliminary data.</text>
</comment>
<organism evidence="1 2">
    <name type="scientific">Candidatus Magasanikbacteria bacterium CG10_big_fil_rev_8_21_14_0_10_36_32</name>
    <dbReference type="NCBI Taxonomy" id="1974646"/>
    <lineage>
        <taxon>Bacteria</taxon>
        <taxon>Candidatus Magasanikiibacteriota</taxon>
    </lineage>
</organism>
<gene>
    <name evidence="1" type="ORF">COU29_02035</name>
</gene>
<evidence type="ECO:0000313" key="1">
    <source>
        <dbReference type="EMBL" id="PIT88537.1"/>
    </source>
</evidence>
<name>A0A2M6W6Z5_9BACT</name>
<dbReference type="AlphaFoldDB" id="A0A2M6W6Z5"/>
<protein>
    <submittedName>
        <fullName evidence="1">Uncharacterized protein</fullName>
    </submittedName>
</protein>
<evidence type="ECO:0000313" key="2">
    <source>
        <dbReference type="Proteomes" id="UP000231426"/>
    </source>
</evidence>
<reference evidence="2" key="1">
    <citation type="submission" date="2017-09" db="EMBL/GenBank/DDBJ databases">
        <title>Depth-based differentiation of microbial function through sediment-hosted aquifers and enrichment of novel symbionts in the deep terrestrial subsurface.</title>
        <authorList>
            <person name="Probst A.J."/>
            <person name="Ladd B."/>
            <person name="Jarett J.K."/>
            <person name="Geller-Mcgrath D.E."/>
            <person name="Sieber C.M.K."/>
            <person name="Emerson J.B."/>
            <person name="Anantharaman K."/>
            <person name="Thomas B.C."/>
            <person name="Malmstrom R."/>
            <person name="Stieglmeier M."/>
            <person name="Klingl A."/>
            <person name="Woyke T."/>
            <person name="Ryan C.M."/>
            <person name="Banfield J.F."/>
        </authorList>
    </citation>
    <scope>NUCLEOTIDE SEQUENCE [LARGE SCALE GENOMIC DNA]</scope>
</reference>
<sequence length="267" mass="30694">MGIKEFFYDNVRYQIDNTKTVGNGGDIDETTFTIFVDKGVPEKFLEGIAVHEIEERKLLKKGHSYVFSHNEAQKKEAEFYEKIYGKDSGVKVLGEEEKVILTITHRRSVSKKSKIISQELENVPPPARPIIDIDNILQVIFDNKRYIIDNTERLIGTLVDIYEKGDGGTIYIDRDVPERFYEGLMLSELVTRKSLKKGLSWREANAEGNKAEEEYLVSEYGAQEGKELIADEMNFQAWKFATEKKEFNLPDGTGHKVIYEKDEILPK</sequence>
<proteinExistence type="predicted"/>
<accession>A0A2M6W6Z5</accession>
<dbReference type="Proteomes" id="UP000231426">
    <property type="component" value="Unassembled WGS sequence"/>
</dbReference>
<dbReference type="EMBL" id="PFBV01000003">
    <property type="protein sequence ID" value="PIT88537.1"/>
    <property type="molecule type" value="Genomic_DNA"/>
</dbReference>